<dbReference type="CDD" id="cd00077">
    <property type="entry name" value="HDc"/>
    <property type="match status" value="1"/>
</dbReference>
<dbReference type="GO" id="GO:0042594">
    <property type="term" value="P:response to starvation"/>
    <property type="evidence" value="ECO:0007669"/>
    <property type="project" value="TreeGrafter"/>
</dbReference>
<dbReference type="InterPro" id="IPR003607">
    <property type="entry name" value="HD/PDEase_dom"/>
</dbReference>
<dbReference type="InterPro" id="IPR012676">
    <property type="entry name" value="TGS-like"/>
</dbReference>
<dbReference type="Gene3D" id="3.10.20.30">
    <property type="match status" value="1"/>
</dbReference>
<dbReference type="OrthoDB" id="9805041at2"/>
<dbReference type="SUPFAM" id="SSF109604">
    <property type="entry name" value="HD-domain/PDEase-like"/>
    <property type="match status" value="1"/>
</dbReference>
<evidence type="ECO:0000256" key="3">
    <source>
        <dbReference type="SAM" id="MobiDB-lite"/>
    </source>
</evidence>
<dbReference type="GO" id="GO:0015969">
    <property type="term" value="P:guanosine tetraphosphate metabolic process"/>
    <property type="evidence" value="ECO:0007669"/>
    <property type="project" value="InterPro"/>
</dbReference>
<dbReference type="Pfam" id="PF02824">
    <property type="entry name" value="TGS"/>
    <property type="match status" value="1"/>
</dbReference>
<dbReference type="NCBIfam" id="TIGR00691">
    <property type="entry name" value="spoT_relA"/>
    <property type="match status" value="1"/>
</dbReference>
<feature type="region of interest" description="Disordered" evidence="3">
    <location>
        <begin position="666"/>
        <end position="693"/>
    </location>
</feature>
<name>A0A1H4LZE4_9BACT</name>
<keyword evidence="7" id="KW-0418">Kinase</keyword>
<dbReference type="RefSeq" id="WP_074653421.1">
    <property type="nucleotide sequence ID" value="NZ_FNSD01000001.1"/>
</dbReference>
<gene>
    <name evidence="7" type="ORF">SAMN05443244_1769</name>
</gene>
<evidence type="ECO:0000313" key="7">
    <source>
        <dbReference type="EMBL" id="SEB76220.1"/>
    </source>
</evidence>
<dbReference type="CDD" id="cd01668">
    <property type="entry name" value="TGS_RSH"/>
    <property type="match status" value="1"/>
</dbReference>
<dbReference type="Gene3D" id="1.10.3210.10">
    <property type="entry name" value="Hypothetical protein af1432"/>
    <property type="match status" value="1"/>
</dbReference>
<dbReference type="CDD" id="cd05399">
    <property type="entry name" value="NT_Rel-Spo_like"/>
    <property type="match status" value="1"/>
</dbReference>
<dbReference type="Gene3D" id="3.30.70.260">
    <property type="match status" value="1"/>
</dbReference>
<dbReference type="Pfam" id="PF13328">
    <property type="entry name" value="HD_4"/>
    <property type="match status" value="1"/>
</dbReference>
<feature type="domain" description="HD" evidence="5">
    <location>
        <begin position="159"/>
        <end position="258"/>
    </location>
</feature>
<dbReference type="SUPFAM" id="SSF81271">
    <property type="entry name" value="TGS-like"/>
    <property type="match status" value="1"/>
</dbReference>
<comment type="pathway">
    <text evidence="1">Purine metabolism.</text>
</comment>
<protein>
    <submittedName>
        <fullName evidence="7">GTP pyrophosphokinase</fullName>
    </submittedName>
</protein>
<dbReference type="AlphaFoldDB" id="A0A1H4LZE4"/>
<dbReference type="SMART" id="SM00471">
    <property type="entry name" value="HDc"/>
    <property type="match status" value="1"/>
</dbReference>
<dbReference type="InterPro" id="IPR006674">
    <property type="entry name" value="HD_domain"/>
</dbReference>
<organism evidence="7 8">
    <name type="scientific">Terriglobus roseus</name>
    <dbReference type="NCBI Taxonomy" id="392734"/>
    <lineage>
        <taxon>Bacteria</taxon>
        <taxon>Pseudomonadati</taxon>
        <taxon>Acidobacteriota</taxon>
        <taxon>Terriglobia</taxon>
        <taxon>Terriglobales</taxon>
        <taxon>Acidobacteriaceae</taxon>
        <taxon>Terriglobus</taxon>
    </lineage>
</organism>
<dbReference type="Pfam" id="PF13291">
    <property type="entry name" value="ACT_4"/>
    <property type="match status" value="1"/>
</dbReference>
<accession>A0A1H4LZE4</accession>
<dbReference type="InterPro" id="IPR045600">
    <property type="entry name" value="RelA/SpoT_AH_RIS"/>
</dbReference>
<dbReference type="Proteomes" id="UP000182409">
    <property type="component" value="Unassembled WGS sequence"/>
</dbReference>
<dbReference type="Pfam" id="PF19296">
    <property type="entry name" value="RelA_AH_RIS"/>
    <property type="match status" value="1"/>
</dbReference>
<dbReference type="InterPro" id="IPR002912">
    <property type="entry name" value="ACT_dom"/>
</dbReference>
<dbReference type="SUPFAM" id="SSF55021">
    <property type="entry name" value="ACT-like"/>
    <property type="match status" value="1"/>
</dbReference>
<dbReference type="GO" id="GO:0016301">
    <property type="term" value="F:kinase activity"/>
    <property type="evidence" value="ECO:0007669"/>
    <property type="project" value="UniProtKB-KW"/>
</dbReference>
<dbReference type="GO" id="GO:0008893">
    <property type="term" value="F:guanosine-3',5'-bis(diphosphate) 3'-diphosphatase activity"/>
    <property type="evidence" value="ECO:0007669"/>
    <property type="project" value="TreeGrafter"/>
</dbReference>
<dbReference type="Pfam" id="PF04607">
    <property type="entry name" value="RelA_SpoT"/>
    <property type="match status" value="1"/>
</dbReference>
<evidence type="ECO:0000259" key="4">
    <source>
        <dbReference type="PROSITE" id="PS51671"/>
    </source>
</evidence>
<dbReference type="FunFam" id="3.10.20.30:FF:000002">
    <property type="entry name" value="GTP pyrophosphokinase (RelA/SpoT)"/>
    <property type="match status" value="1"/>
</dbReference>
<dbReference type="InterPro" id="IPR033655">
    <property type="entry name" value="TGS_RelA/SpoT"/>
</dbReference>
<dbReference type="PROSITE" id="PS51671">
    <property type="entry name" value="ACT"/>
    <property type="match status" value="1"/>
</dbReference>
<evidence type="ECO:0000259" key="5">
    <source>
        <dbReference type="PROSITE" id="PS51831"/>
    </source>
</evidence>
<dbReference type="GO" id="GO:0005886">
    <property type="term" value="C:plasma membrane"/>
    <property type="evidence" value="ECO:0007669"/>
    <property type="project" value="TreeGrafter"/>
</dbReference>
<reference evidence="7 8" key="1">
    <citation type="submission" date="2016-10" db="EMBL/GenBank/DDBJ databases">
        <authorList>
            <person name="de Groot N.N."/>
        </authorList>
    </citation>
    <scope>NUCLEOTIDE SEQUENCE [LARGE SCALE GENOMIC DNA]</scope>
    <source>
        <strain evidence="7 8">AB35.6</strain>
    </source>
</reference>
<dbReference type="FunFam" id="1.10.3210.10:FF:000001">
    <property type="entry name" value="GTP pyrophosphokinase RelA"/>
    <property type="match status" value="1"/>
</dbReference>
<sequence length="872" mass="97226">MDHSQSVSPQPAPATTDSTTITSSDSGRNLEAALPAQKPLAPEDSLRRPMPAPAAPQSNGIPAPLDPEALALESLAEPAGVLAQPGPPTEKPLPPPLASALYLPNFAKEVTSKIDHDFEILLATVRANRPGDDLEIVRSAWQFCMAQHEGQKRASGEPYIIHPLEVGQVLAEMKMDSTAIAAGLLHDAVEDTPVSTEEISRRFGPQVAHIVDGVTKLDRIKFANKEDHQAENIRKMLLAMVSDIRVVLIKMADRLHNMRTLGHLKPEKQQRIARETLDIYAPLAHRLGMGKLRGEFEDLAFQYVDPARFLKLAQDVELVRNRGGEEFLDNIVSRFQLELTRHGLPGRVEYRIKRLYSINQKLVADAAQGGDDDISQVHDLFAVRVITQTVQDCYAILGLLHSIWRPVPGRIKDFIAMPRPNLYQSLHTTLVAEGGYQFEVQIRTEEMHRIAEDGIAAHWKYKANESVNAKDEQRLAWVRQLMEWQREMTDPNEFMSTLKIDLYPEEVYTFTPKGKVVVLPKDASPIDFAYTIHTEVGHTTVGAKVNGRIVPLRHRLRNGDIVEITTQTGHTPSRDWLSFVKSSRARNKIKHWLNEHQRERAIEIGRKLLEREARKFKVSLHKLNDADYDRVAIDYGLGAGPDLLGAIGFGKYSARQALNKLVPGSTKLDASEQETSSHKQETPTGSLANVPASDLSKMSDAVKRVYFGKGSDSLQVEGQGDLLVYRARCCNPIRGEEIVGYVTRGKGVAVHARSCPNVQNLLYESDRRIQVEWAPMPESNTPSGGTSPKPTRYPVRLIVTCDDRSGMLKELTAIISDDDTNIRSVDSRANDDGTTATVEFVVETLDLRHLNKLTVDMRRVPGVREVQRVSKI</sequence>
<comment type="function">
    <text evidence="2">In eubacteria ppGpp (guanosine 3'-diphosphate 5'-diphosphate) is a mediator of the stringent response that coordinates a variety of cellular activities in response to changes in nutritional abundance.</text>
</comment>
<evidence type="ECO:0000313" key="8">
    <source>
        <dbReference type="Proteomes" id="UP000182409"/>
    </source>
</evidence>
<dbReference type="InterPro" id="IPR012675">
    <property type="entry name" value="Beta-grasp_dom_sf"/>
</dbReference>
<evidence type="ECO:0000256" key="1">
    <source>
        <dbReference type="ARBA" id="ARBA00025704"/>
    </source>
</evidence>
<dbReference type="SMART" id="SM00954">
    <property type="entry name" value="RelA_SpoT"/>
    <property type="match status" value="1"/>
</dbReference>
<dbReference type="InterPro" id="IPR043519">
    <property type="entry name" value="NT_sf"/>
</dbReference>
<feature type="domain" description="TGS" evidence="6">
    <location>
        <begin position="505"/>
        <end position="566"/>
    </location>
</feature>
<dbReference type="InterPro" id="IPR004095">
    <property type="entry name" value="TGS"/>
</dbReference>
<feature type="region of interest" description="Disordered" evidence="3">
    <location>
        <begin position="1"/>
        <end position="65"/>
    </location>
</feature>
<dbReference type="InterPro" id="IPR004811">
    <property type="entry name" value="RelA/Spo_fam"/>
</dbReference>
<dbReference type="CDD" id="cd04876">
    <property type="entry name" value="ACT_RelA-SpoT"/>
    <property type="match status" value="1"/>
</dbReference>
<dbReference type="InterPro" id="IPR045865">
    <property type="entry name" value="ACT-like_dom_sf"/>
</dbReference>
<comment type="similarity">
    <text evidence="2">Belongs to the relA/spoT family.</text>
</comment>
<proteinExistence type="inferred from homology"/>
<evidence type="ECO:0000259" key="6">
    <source>
        <dbReference type="PROSITE" id="PS51880"/>
    </source>
</evidence>
<dbReference type="GO" id="GO:0008728">
    <property type="term" value="F:GTP diphosphokinase activity"/>
    <property type="evidence" value="ECO:0007669"/>
    <property type="project" value="TreeGrafter"/>
</dbReference>
<dbReference type="PROSITE" id="PS51880">
    <property type="entry name" value="TGS"/>
    <property type="match status" value="1"/>
</dbReference>
<dbReference type="PANTHER" id="PTHR21262:SF31">
    <property type="entry name" value="GTP PYROPHOSPHOKINASE"/>
    <property type="match status" value="1"/>
</dbReference>
<dbReference type="PANTHER" id="PTHR21262">
    <property type="entry name" value="GUANOSINE-3',5'-BIS DIPHOSPHATE 3'-PYROPHOSPHOHYDROLASE"/>
    <property type="match status" value="1"/>
</dbReference>
<feature type="compositionally biased region" description="Low complexity" evidence="3">
    <location>
        <begin position="15"/>
        <end position="26"/>
    </location>
</feature>
<dbReference type="Gene3D" id="3.30.460.10">
    <property type="entry name" value="Beta Polymerase, domain 2"/>
    <property type="match status" value="1"/>
</dbReference>
<dbReference type="SUPFAM" id="SSF81301">
    <property type="entry name" value="Nucleotidyltransferase"/>
    <property type="match status" value="1"/>
</dbReference>
<dbReference type="EMBL" id="FNSD01000001">
    <property type="protein sequence ID" value="SEB76220.1"/>
    <property type="molecule type" value="Genomic_DNA"/>
</dbReference>
<dbReference type="InterPro" id="IPR007685">
    <property type="entry name" value="RelA_SpoT"/>
</dbReference>
<keyword evidence="7" id="KW-0808">Transferase</keyword>
<feature type="domain" description="ACT" evidence="4">
    <location>
        <begin position="796"/>
        <end position="871"/>
    </location>
</feature>
<dbReference type="PROSITE" id="PS51831">
    <property type="entry name" value="HD"/>
    <property type="match status" value="1"/>
</dbReference>
<evidence type="ECO:0000256" key="2">
    <source>
        <dbReference type="RuleBase" id="RU003847"/>
    </source>
</evidence>